<dbReference type="GO" id="GO:0015074">
    <property type="term" value="P:DNA integration"/>
    <property type="evidence" value="ECO:0007669"/>
    <property type="project" value="InterPro"/>
</dbReference>
<dbReference type="AlphaFoldDB" id="A0A9Q0YAE7"/>
<organism evidence="1 2">
    <name type="scientific">Phrynocephalus forsythii</name>
    <dbReference type="NCBI Taxonomy" id="171643"/>
    <lineage>
        <taxon>Eukaryota</taxon>
        <taxon>Metazoa</taxon>
        <taxon>Chordata</taxon>
        <taxon>Craniata</taxon>
        <taxon>Vertebrata</taxon>
        <taxon>Euteleostomi</taxon>
        <taxon>Lepidosauria</taxon>
        <taxon>Squamata</taxon>
        <taxon>Bifurcata</taxon>
        <taxon>Unidentata</taxon>
        <taxon>Episquamata</taxon>
        <taxon>Toxicofera</taxon>
        <taxon>Iguania</taxon>
        <taxon>Acrodonta</taxon>
        <taxon>Agamidae</taxon>
        <taxon>Agaminae</taxon>
        <taxon>Phrynocephalus</taxon>
    </lineage>
</organism>
<protein>
    <recommendedName>
        <fullName evidence="3">Tyr recombinase domain-containing protein</fullName>
    </recommendedName>
</protein>
<dbReference type="GO" id="GO:0006310">
    <property type="term" value="P:DNA recombination"/>
    <property type="evidence" value="ECO:0007669"/>
    <property type="project" value="InterPro"/>
</dbReference>
<dbReference type="EMBL" id="JAPFRF010000001">
    <property type="protein sequence ID" value="KAJ7345596.1"/>
    <property type="molecule type" value="Genomic_DNA"/>
</dbReference>
<accession>A0A9Q0YAE7</accession>
<dbReference type="PANTHER" id="PTHR35617:SF3">
    <property type="entry name" value="CORE-BINDING (CB) DOMAIN-CONTAINING PROTEIN"/>
    <property type="match status" value="1"/>
</dbReference>
<evidence type="ECO:0000313" key="1">
    <source>
        <dbReference type="EMBL" id="KAJ7345596.1"/>
    </source>
</evidence>
<dbReference type="GO" id="GO:0003677">
    <property type="term" value="F:DNA binding"/>
    <property type="evidence" value="ECO:0007669"/>
    <property type="project" value="InterPro"/>
</dbReference>
<dbReference type="PANTHER" id="PTHR35617">
    <property type="entry name" value="PHAGE_INTEGRASE DOMAIN-CONTAINING PROTEIN"/>
    <property type="match status" value="1"/>
</dbReference>
<dbReference type="OrthoDB" id="9050082at2759"/>
<comment type="caution">
    <text evidence="1">The sequence shown here is derived from an EMBL/GenBank/DDBJ whole genome shotgun (WGS) entry which is preliminary data.</text>
</comment>
<evidence type="ECO:0008006" key="3">
    <source>
        <dbReference type="Google" id="ProtNLM"/>
    </source>
</evidence>
<sequence length="132" mass="14296">MECSLHTLDIRQALLFYLSRTATIHTTKHLFVRTTDPHKGNAASSQSISKCLCNTIKLAYQSENVPLPASPRAHSTHGVASSTAFLQGIPIQDICKAATWSSSSTFASHYKLHTRAQADAAFGRAVLASELL</sequence>
<dbReference type="Gene3D" id="1.10.443.10">
    <property type="entry name" value="Intergrase catalytic core"/>
    <property type="match status" value="1"/>
</dbReference>
<dbReference type="Proteomes" id="UP001142489">
    <property type="component" value="Unassembled WGS sequence"/>
</dbReference>
<gene>
    <name evidence="1" type="ORF">JRQ81_001546</name>
</gene>
<reference evidence="1" key="1">
    <citation type="journal article" date="2023" name="DNA Res.">
        <title>Chromosome-level genome assembly of Phrynocephalus forsythii using third-generation DNA sequencing and Hi-C analysis.</title>
        <authorList>
            <person name="Qi Y."/>
            <person name="Zhao W."/>
            <person name="Zhao Y."/>
            <person name="Niu C."/>
            <person name="Cao S."/>
            <person name="Zhang Y."/>
        </authorList>
    </citation>
    <scope>NUCLEOTIDE SEQUENCE</scope>
    <source>
        <tissue evidence="1">Muscle</tissue>
    </source>
</reference>
<dbReference type="InterPro" id="IPR013762">
    <property type="entry name" value="Integrase-like_cat_sf"/>
</dbReference>
<proteinExistence type="predicted"/>
<name>A0A9Q0YAE7_9SAUR</name>
<keyword evidence="2" id="KW-1185">Reference proteome</keyword>
<evidence type="ECO:0000313" key="2">
    <source>
        <dbReference type="Proteomes" id="UP001142489"/>
    </source>
</evidence>